<evidence type="ECO:0000313" key="1">
    <source>
        <dbReference type="EMBL" id="KGI21793.1"/>
    </source>
</evidence>
<gene>
    <name evidence="1" type="ORF">HMPREF9304_08220</name>
</gene>
<proteinExistence type="predicted"/>
<accession>A0A098YT50</accession>
<protein>
    <submittedName>
        <fullName evidence="1">Uncharacterized protein</fullName>
    </submittedName>
</protein>
<dbReference type="EMBL" id="JRPQ01000123">
    <property type="protein sequence ID" value="KGI21793.1"/>
    <property type="molecule type" value="Genomic_DNA"/>
</dbReference>
<dbReference type="AlphaFoldDB" id="A0A098YT50"/>
<evidence type="ECO:0000313" key="2">
    <source>
        <dbReference type="Proteomes" id="UP000029723"/>
    </source>
</evidence>
<reference evidence="1 2" key="1">
    <citation type="submission" date="2014-07" db="EMBL/GenBank/DDBJ databases">
        <authorList>
            <person name="McCorrison J."/>
            <person name="Sanka R."/>
            <person name="Torralba M."/>
            <person name="Gillis M."/>
            <person name="Haft D.H."/>
            <person name="Methe B."/>
            <person name="Sutton G."/>
            <person name="Nelson K.E."/>
        </authorList>
    </citation>
    <scope>NUCLEOTIDE SEQUENCE [LARGE SCALE GENOMIC DNA]</scope>
    <source>
        <strain evidence="1 2">S9-PR14</strain>
    </source>
</reference>
<comment type="caution">
    <text evidence="1">The sequence shown here is derived from an EMBL/GenBank/DDBJ whole genome shotgun (WGS) entry which is preliminary data.</text>
</comment>
<organism evidence="1 2">
    <name type="scientific">Hoylesella timonensis S9-PR14</name>
    <dbReference type="NCBI Taxonomy" id="1401062"/>
    <lineage>
        <taxon>Bacteria</taxon>
        <taxon>Pseudomonadati</taxon>
        <taxon>Bacteroidota</taxon>
        <taxon>Bacteroidia</taxon>
        <taxon>Bacteroidales</taxon>
        <taxon>Prevotellaceae</taxon>
        <taxon>Hoylesella</taxon>
    </lineage>
</organism>
<name>A0A098YT50_9BACT</name>
<sequence>MMRRYIHIKKEDREFIMMTFKVSEQSVFNAIRYDTKRGNTDLAKRIRKLAMERGGIPMIEAPEWETLHDADGYIRQYKEGGVLLEIFKEGNWCDVYKNGKKMRRFEHLMMSDLDGIQRYAERLS</sequence>
<dbReference type="Proteomes" id="UP000029723">
    <property type="component" value="Unassembled WGS sequence"/>
</dbReference>